<evidence type="ECO:0000256" key="1">
    <source>
        <dbReference type="SAM" id="MobiDB-lite"/>
    </source>
</evidence>
<reference evidence="2" key="2">
    <citation type="submission" date="2020-09" db="EMBL/GenBank/DDBJ databases">
        <authorList>
            <person name="Sun Q."/>
            <person name="Zhou Y."/>
        </authorList>
    </citation>
    <scope>NUCLEOTIDE SEQUENCE</scope>
    <source>
        <strain evidence="2">CGMCC 1.12827</strain>
    </source>
</reference>
<reference evidence="2" key="1">
    <citation type="journal article" date="2014" name="Int. J. Syst. Evol. Microbiol.">
        <title>Complete genome sequence of Corynebacterium casei LMG S-19264T (=DSM 44701T), isolated from a smear-ripened cheese.</title>
        <authorList>
            <consortium name="US DOE Joint Genome Institute (JGI-PGF)"/>
            <person name="Walter F."/>
            <person name="Albersmeier A."/>
            <person name="Kalinowski J."/>
            <person name="Ruckert C."/>
        </authorList>
    </citation>
    <scope>NUCLEOTIDE SEQUENCE</scope>
    <source>
        <strain evidence="2">CGMCC 1.12827</strain>
    </source>
</reference>
<proteinExistence type="predicted"/>
<dbReference type="AlphaFoldDB" id="A0A916T3A2"/>
<feature type="region of interest" description="Disordered" evidence="1">
    <location>
        <begin position="1"/>
        <end position="22"/>
    </location>
</feature>
<accession>A0A916T3A2</accession>
<sequence>MGPSPSGSSPSGIDNDEKSSPRMSVVHVAESFGWVVKSGSVDAVTSSSVAEATVSL</sequence>
<dbReference type="EMBL" id="BMGC01000006">
    <property type="protein sequence ID" value="GGB26881.1"/>
    <property type="molecule type" value="Genomic_DNA"/>
</dbReference>
<protein>
    <submittedName>
        <fullName evidence="2">Uncharacterized protein</fullName>
    </submittedName>
</protein>
<name>A0A916T3A2_9ACTN</name>
<evidence type="ECO:0000313" key="2">
    <source>
        <dbReference type="EMBL" id="GGB26881.1"/>
    </source>
</evidence>
<keyword evidence="3" id="KW-1185">Reference proteome</keyword>
<feature type="compositionally biased region" description="Low complexity" evidence="1">
    <location>
        <begin position="1"/>
        <end position="12"/>
    </location>
</feature>
<comment type="caution">
    <text evidence="2">The sequence shown here is derived from an EMBL/GenBank/DDBJ whole genome shotgun (WGS) entry which is preliminary data.</text>
</comment>
<dbReference type="Proteomes" id="UP000621454">
    <property type="component" value="Unassembled WGS sequence"/>
</dbReference>
<evidence type="ECO:0000313" key="3">
    <source>
        <dbReference type="Proteomes" id="UP000621454"/>
    </source>
</evidence>
<gene>
    <name evidence="2" type="ORF">GCM10011489_13770</name>
</gene>
<organism evidence="2 3">
    <name type="scientific">Gordonia jinhuaensis</name>
    <dbReference type="NCBI Taxonomy" id="1517702"/>
    <lineage>
        <taxon>Bacteria</taxon>
        <taxon>Bacillati</taxon>
        <taxon>Actinomycetota</taxon>
        <taxon>Actinomycetes</taxon>
        <taxon>Mycobacteriales</taxon>
        <taxon>Gordoniaceae</taxon>
        <taxon>Gordonia</taxon>
    </lineage>
</organism>